<dbReference type="EMBL" id="KI695354">
    <property type="protein sequence ID" value="ETM36175.1"/>
    <property type="molecule type" value="Genomic_DNA"/>
</dbReference>
<reference evidence="2" key="1">
    <citation type="submission" date="2013-11" db="EMBL/GenBank/DDBJ databases">
        <title>The Genome Sequence of Phytophthora parasitica CHvinca01.</title>
        <authorList>
            <consortium name="The Broad Institute Genomics Platform"/>
            <person name="Russ C."/>
            <person name="Tyler B."/>
            <person name="Panabieres F."/>
            <person name="Shan W."/>
            <person name="Tripathy S."/>
            <person name="Grunwald N."/>
            <person name="Machado M."/>
            <person name="Johnson C.S."/>
            <person name="Arredondo F."/>
            <person name="Hong C."/>
            <person name="Coffey M."/>
            <person name="Young S.K."/>
            <person name="Zeng Q."/>
            <person name="Gargeya S."/>
            <person name="Fitzgerald M."/>
            <person name="Abouelleil A."/>
            <person name="Alvarado L."/>
            <person name="Chapman S.B."/>
            <person name="Gainer-Dewar J."/>
            <person name="Goldberg J."/>
            <person name="Griggs A."/>
            <person name="Gujja S."/>
            <person name="Hansen M."/>
            <person name="Howarth C."/>
            <person name="Imamovic A."/>
            <person name="Ireland A."/>
            <person name="Larimer J."/>
            <person name="McCowan C."/>
            <person name="Murphy C."/>
            <person name="Pearson M."/>
            <person name="Poon T.W."/>
            <person name="Priest M."/>
            <person name="Roberts A."/>
            <person name="Saif S."/>
            <person name="Shea T."/>
            <person name="Sykes S."/>
            <person name="Wortman J."/>
            <person name="Nusbaum C."/>
            <person name="Birren B."/>
        </authorList>
    </citation>
    <scope>NUCLEOTIDE SEQUENCE [LARGE SCALE GENOMIC DNA]</scope>
    <source>
        <strain evidence="2">CHvinca01</strain>
    </source>
</reference>
<evidence type="ECO:0000313" key="2">
    <source>
        <dbReference type="EMBL" id="ETL82948.1"/>
    </source>
</evidence>
<dbReference type="SUPFAM" id="SSF56300">
    <property type="entry name" value="Metallo-dependent phosphatases"/>
    <property type="match status" value="1"/>
</dbReference>
<dbReference type="Proteomes" id="UP000054532">
    <property type="component" value="Unassembled WGS sequence"/>
</dbReference>
<evidence type="ECO:0000256" key="1">
    <source>
        <dbReference type="SAM" id="SignalP"/>
    </source>
</evidence>
<name>W2KCU6_PHYNI</name>
<accession>W2KCU6</accession>
<dbReference type="PANTHER" id="PTHR42254">
    <property type="entry name" value="METALLOPHOS DOMAIN-CONTAINING PROTEIN"/>
    <property type="match status" value="1"/>
</dbReference>
<keyword evidence="1" id="KW-0732">Signal</keyword>
<dbReference type="Gene3D" id="3.60.21.10">
    <property type="match status" value="1"/>
</dbReference>
<reference evidence="3" key="2">
    <citation type="submission" date="2013-11" db="EMBL/GenBank/DDBJ databases">
        <title>The Genome Sequence of Phytophthora parasitica IAC_01/95.</title>
        <authorList>
            <consortium name="The Broad Institute Genomics Platform"/>
            <person name="Russ C."/>
            <person name="Tyler B."/>
            <person name="Panabieres F."/>
            <person name="Shan W."/>
            <person name="Tripathy S."/>
            <person name="Grunwald N."/>
            <person name="Machado M."/>
            <person name="Johnson C.S."/>
            <person name="Arredondo F."/>
            <person name="Hong C."/>
            <person name="Coffey M."/>
            <person name="Young S.K."/>
            <person name="Zeng Q."/>
            <person name="Gargeya S."/>
            <person name="Fitzgerald M."/>
            <person name="Abouelleil A."/>
            <person name="Alvarado L."/>
            <person name="Chapman S.B."/>
            <person name="Gainer-Dewar J."/>
            <person name="Goldberg J."/>
            <person name="Griggs A."/>
            <person name="Gujja S."/>
            <person name="Hansen M."/>
            <person name="Howarth C."/>
            <person name="Imamovic A."/>
            <person name="Ireland A."/>
            <person name="Larimer J."/>
            <person name="McCowan C."/>
            <person name="Murphy C."/>
            <person name="Pearson M."/>
            <person name="Poon T.W."/>
            <person name="Priest M."/>
            <person name="Roberts A."/>
            <person name="Saif S."/>
            <person name="Shea T."/>
            <person name="Sykes S."/>
            <person name="Wortman J."/>
            <person name="Nusbaum C."/>
            <person name="Birren B."/>
        </authorList>
    </citation>
    <scope>NUCLEOTIDE SEQUENCE [LARGE SCALE GENOMIC DNA]</scope>
    <source>
        <strain evidence="3">IAC_01/95</strain>
    </source>
</reference>
<sequence>MRYLSILLLNWMRMSVASVTANSTRRVALLTDVEGNWQYVRNVVRQSSCLQLTASGQEETLELRDDCVLVFGGDAGDKGDYTLKCYEQLVHLKEKHPDRVVLLVGNRDVNKMRLTSELNDTEMDLSFMAKGWCSAEDMLEY</sequence>
<gene>
    <name evidence="3" type="ORF">L914_17066</name>
    <name evidence="2" type="ORF">L917_16995</name>
</gene>
<feature type="chain" id="PRO_5014315207" evidence="1">
    <location>
        <begin position="22"/>
        <end position="141"/>
    </location>
</feature>
<dbReference type="EMBL" id="KI682123">
    <property type="protein sequence ID" value="ETL82948.1"/>
    <property type="molecule type" value="Genomic_DNA"/>
</dbReference>
<dbReference type="PANTHER" id="PTHR42254:SF1">
    <property type="entry name" value="CALCINEURIN-LIKE PHOSPHOESTERASE DOMAIN-CONTAINING PROTEIN"/>
    <property type="match status" value="1"/>
</dbReference>
<dbReference type="Proteomes" id="UP000054423">
    <property type="component" value="Unassembled WGS sequence"/>
</dbReference>
<dbReference type="InterPro" id="IPR029052">
    <property type="entry name" value="Metallo-depent_PP-like"/>
</dbReference>
<protein>
    <submittedName>
        <fullName evidence="2">Uncharacterized protein</fullName>
    </submittedName>
</protein>
<feature type="signal peptide" evidence="1">
    <location>
        <begin position="1"/>
        <end position="21"/>
    </location>
</feature>
<evidence type="ECO:0000313" key="3">
    <source>
        <dbReference type="EMBL" id="ETM36175.1"/>
    </source>
</evidence>
<dbReference type="AlphaFoldDB" id="W2KCU6"/>
<proteinExistence type="predicted"/>
<dbReference type="OrthoDB" id="426586at2759"/>
<dbReference type="VEuPathDB" id="FungiDB:PPTG_04146"/>
<organism evidence="2">
    <name type="scientific">Phytophthora nicotianae</name>
    <name type="common">Potato buckeye rot agent</name>
    <name type="synonym">Phytophthora parasitica</name>
    <dbReference type="NCBI Taxonomy" id="4792"/>
    <lineage>
        <taxon>Eukaryota</taxon>
        <taxon>Sar</taxon>
        <taxon>Stramenopiles</taxon>
        <taxon>Oomycota</taxon>
        <taxon>Peronosporomycetes</taxon>
        <taxon>Peronosporales</taxon>
        <taxon>Peronosporaceae</taxon>
        <taxon>Phytophthora</taxon>
    </lineage>
</organism>